<evidence type="ECO:0000313" key="2">
    <source>
        <dbReference type="EMBL" id="RPA29265.1"/>
    </source>
</evidence>
<feature type="region of interest" description="Disordered" evidence="1">
    <location>
        <begin position="27"/>
        <end position="91"/>
    </location>
</feature>
<sequence>MPAFAGACTRRRRASVRPCFRPCFRARRSGLGGSAREGRRADAGAVRDAERAAKRERAMTRGPAAAPPAIRRASRITFDPRRVRERRRPNT</sequence>
<comment type="caution">
    <text evidence="2">The sequence shown here is derived from an EMBL/GenBank/DDBJ whole genome shotgun (WGS) entry which is preliminary data.</text>
</comment>
<feature type="compositionally biased region" description="Basic and acidic residues" evidence="1">
    <location>
        <begin position="36"/>
        <end position="59"/>
    </location>
</feature>
<proteinExistence type="predicted"/>
<evidence type="ECO:0000313" key="3">
    <source>
        <dbReference type="Proteomes" id="UP000269379"/>
    </source>
</evidence>
<dbReference type="Proteomes" id="UP000269379">
    <property type="component" value="Unassembled WGS sequence"/>
</dbReference>
<feature type="compositionally biased region" description="Low complexity" evidence="1">
    <location>
        <begin position="60"/>
        <end position="71"/>
    </location>
</feature>
<dbReference type="AlphaFoldDB" id="A0AAX1XCY0"/>
<reference evidence="3" key="1">
    <citation type="submission" date="2018-10" db="EMBL/GenBank/DDBJ databases">
        <title>FDA dAtabase for Regulatory Grade micrObial Sequences (FDA-ARGOS): Supporting development and validation of Infectious Disease Dx tests.</title>
        <authorList>
            <person name="Minogue T."/>
            <person name="Wolcott M."/>
            <person name="Wasieloski L."/>
            <person name="Aguilar W."/>
            <person name="Moore D."/>
            <person name="Jaissle J."/>
            <person name="Tallon L."/>
            <person name="Sadzewicz L."/>
            <person name="Zhao X."/>
            <person name="Vavikolanu K."/>
            <person name="Mehta A."/>
            <person name="Aluvathingal J."/>
            <person name="Nadendla S."/>
            <person name="Yan Y."/>
            <person name="Sichtig H."/>
        </authorList>
    </citation>
    <scope>NUCLEOTIDE SEQUENCE [LARGE SCALE GENOMIC DNA]</scope>
    <source>
        <strain evidence="3">FDAARGOS_588</strain>
    </source>
</reference>
<evidence type="ECO:0000256" key="1">
    <source>
        <dbReference type="SAM" id="MobiDB-lite"/>
    </source>
</evidence>
<name>A0AAX1XCY0_BURML</name>
<accession>A0AAX1XCY0</accession>
<protein>
    <submittedName>
        <fullName evidence="2">Uncharacterized protein</fullName>
    </submittedName>
</protein>
<dbReference type="EMBL" id="RKJW01000001">
    <property type="protein sequence ID" value="RPA29265.1"/>
    <property type="molecule type" value="Genomic_DNA"/>
</dbReference>
<gene>
    <name evidence="2" type="ORF">EGT70_06735</name>
</gene>
<organism evidence="2 3">
    <name type="scientific">Burkholderia mallei</name>
    <name type="common">Pseudomonas mallei</name>
    <dbReference type="NCBI Taxonomy" id="13373"/>
    <lineage>
        <taxon>Bacteria</taxon>
        <taxon>Pseudomonadati</taxon>
        <taxon>Pseudomonadota</taxon>
        <taxon>Betaproteobacteria</taxon>
        <taxon>Burkholderiales</taxon>
        <taxon>Burkholderiaceae</taxon>
        <taxon>Burkholderia</taxon>
        <taxon>pseudomallei group</taxon>
    </lineage>
</organism>